<dbReference type="RefSeq" id="WP_379750750.1">
    <property type="nucleotide sequence ID" value="NZ_JBHTCP010000050.1"/>
</dbReference>
<reference evidence="2" key="1">
    <citation type="journal article" date="2019" name="Int. J. Syst. Evol. Microbiol.">
        <title>The Global Catalogue of Microorganisms (GCM) 10K type strain sequencing project: providing services to taxonomists for standard genome sequencing and annotation.</title>
        <authorList>
            <consortium name="The Broad Institute Genomics Platform"/>
            <consortium name="The Broad Institute Genome Sequencing Center for Infectious Disease"/>
            <person name="Wu L."/>
            <person name="Ma J."/>
        </authorList>
    </citation>
    <scope>NUCLEOTIDE SEQUENCE [LARGE SCALE GENOMIC DNA]</scope>
    <source>
        <strain evidence="2">NBRC 106396</strain>
    </source>
</reference>
<evidence type="ECO:0000313" key="2">
    <source>
        <dbReference type="Proteomes" id="UP001596549"/>
    </source>
</evidence>
<comment type="caution">
    <text evidence="1">The sequence shown here is derived from an EMBL/GenBank/DDBJ whole genome shotgun (WGS) entry which is preliminary data.</text>
</comment>
<sequence length="77" mass="8677">MMNHSIKEEKKIVWENNEKREDNNVVAFPSRESTGSQDEAFRTHIEISSPGVKPAEIIYITSGFGQITENKLQAKAA</sequence>
<evidence type="ECO:0000313" key="1">
    <source>
        <dbReference type="EMBL" id="MFC7373130.1"/>
    </source>
</evidence>
<gene>
    <name evidence="1" type="ORF">ACFQPF_15930</name>
</gene>
<name>A0ABW2NTL0_9BACL</name>
<proteinExistence type="predicted"/>
<accession>A0ABW2NTL0</accession>
<dbReference type="EMBL" id="JBHTCP010000050">
    <property type="protein sequence ID" value="MFC7373130.1"/>
    <property type="molecule type" value="Genomic_DNA"/>
</dbReference>
<keyword evidence="2" id="KW-1185">Reference proteome</keyword>
<protein>
    <submittedName>
        <fullName evidence="1">Uncharacterized protein</fullName>
    </submittedName>
</protein>
<dbReference type="Proteomes" id="UP001596549">
    <property type="component" value="Unassembled WGS sequence"/>
</dbReference>
<organism evidence="1 2">
    <name type="scientific">Fictibacillus iocasae</name>
    <dbReference type="NCBI Taxonomy" id="2715437"/>
    <lineage>
        <taxon>Bacteria</taxon>
        <taxon>Bacillati</taxon>
        <taxon>Bacillota</taxon>
        <taxon>Bacilli</taxon>
        <taxon>Bacillales</taxon>
        <taxon>Fictibacillaceae</taxon>
        <taxon>Fictibacillus</taxon>
    </lineage>
</organism>